<dbReference type="InterPro" id="IPR039298">
    <property type="entry name" value="ACOT13"/>
</dbReference>
<evidence type="ECO:0000256" key="1">
    <source>
        <dbReference type="ARBA" id="ARBA00008324"/>
    </source>
</evidence>
<name>A0A8D5ZNE8_9BACL</name>
<dbReference type="GO" id="GO:0047617">
    <property type="term" value="F:fatty acyl-CoA hydrolase activity"/>
    <property type="evidence" value="ECO:0007669"/>
    <property type="project" value="InterPro"/>
</dbReference>
<dbReference type="NCBIfam" id="TIGR00369">
    <property type="entry name" value="unchar_dom_1"/>
    <property type="match status" value="1"/>
</dbReference>
<keyword evidence="2" id="KW-0378">Hydrolase</keyword>
<dbReference type="CDD" id="cd03443">
    <property type="entry name" value="PaaI_thioesterase"/>
    <property type="match status" value="1"/>
</dbReference>
<dbReference type="PANTHER" id="PTHR21660">
    <property type="entry name" value="THIOESTERASE SUPERFAMILY MEMBER-RELATED"/>
    <property type="match status" value="1"/>
</dbReference>
<dbReference type="InterPro" id="IPR029069">
    <property type="entry name" value="HotDog_dom_sf"/>
</dbReference>
<reference evidence="4" key="2">
    <citation type="journal article" date="2021" name="Microbiol. Resour. Announc.">
        <title>Complete Genome Sequence of Polycladomyces abyssicola JIR-001T, Isolated from Hemipelagic Sediment in Deep Seawater.</title>
        <authorList>
            <person name="Tsubouchi T."/>
            <person name="Kaneko Y."/>
        </authorList>
    </citation>
    <scope>NUCLEOTIDE SEQUENCE</scope>
    <source>
        <strain evidence="4">JIR-001</strain>
    </source>
</reference>
<protein>
    <recommendedName>
        <fullName evidence="3">Thioesterase domain-containing protein</fullName>
    </recommendedName>
</protein>
<dbReference type="RefSeq" id="WP_212772965.1">
    <property type="nucleotide sequence ID" value="NZ_AP024601.1"/>
</dbReference>
<dbReference type="Gene3D" id="3.10.129.10">
    <property type="entry name" value="Hotdog Thioesterase"/>
    <property type="match status" value="1"/>
</dbReference>
<dbReference type="KEGG" id="pabs:JIR001_24330"/>
<reference evidence="4" key="1">
    <citation type="journal article" date="2013" name="Int. J. Syst. Evol. Microbiol.">
        <title>Polycladomyces abyssicola gen. nov., sp. nov., a thermophilic filamentous bacterium isolated from hemipelagic sediment.</title>
        <authorList>
            <person name="Tsubouchi T."/>
            <person name="Shimane Y."/>
            <person name="Mori K."/>
            <person name="Usui K."/>
            <person name="Hiraki T."/>
            <person name="Tame A."/>
            <person name="Uematsu K."/>
            <person name="Maruyama T."/>
            <person name="Hatada Y."/>
        </authorList>
    </citation>
    <scope>NUCLEOTIDE SEQUENCE</scope>
    <source>
        <strain evidence="4">JIR-001</strain>
    </source>
</reference>
<evidence type="ECO:0000256" key="2">
    <source>
        <dbReference type="ARBA" id="ARBA00022801"/>
    </source>
</evidence>
<dbReference type="InterPro" id="IPR003736">
    <property type="entry name" value="PAAI_dom"/>
</dbReference>
<comment type="similarity">
    <text evidence="1">Belongs to the thioesterase PaaI family.</text>
</comment>
<dbReference type="PANTHER" id="PTHR21660:SF1">
    <property type="entry name" value="ACYL-COENZYME A THIOESTERASE 13"/>
    <property type="match status" value="1"/>
</dbReference>
<evidence type="ECO:0000259" key="3">
    <source>
        <dbReference type="Pfam" id="PF03061"/>
    </source>
</evidence>
<dbReference type="Pfam" id="PF03061">
    <property type="entry name" value="4HBT"/>
    <property type="match status" value="1"/>
</dbReference>
<dbReference type="AlphaFoldDB" id="A0A8D5ZNE8"/>
<evidence type="ECO:0000313" key="5">
    <source>
        <dbReference type="Proteomes" id="UP000677436"/>
    </source>
</evidence>
<gene>
    <name evidence="4" type="ORF">JIR001_24330</name>
</gene>
<dbReference type="Proteomes" id="UP000677436">
    <property type="component" value="Chromosome"/>
</dbReference>
<sequence>MWDEIREVLVNGSEEEKELFRLTLQAIRQKRERQSAYPSGFMGLSGRFVSPGVYEFRVSVTPYLLNRGGVVHGGMTALLADSTMGSLINRSLPDDQFAVTSEMKIHYLSPGRGKELISRATLLDLRHPFAVASCTITDERERKVAYATGTFFIGTRR</sequence>
<dbReference type="EMBL" id="AP024601">
    <property type="protein sequence ID" value="BCU82650.1"/>
    <property type="molecule type" value="Genomic_DNA"/>
</dbReference>
<evidence type="ECO:0000313" key="4">
    <source>
        <dbReference type="EMBL" id="BCU82650.1"/>
    </source>
</evidence>
<feature type="domain" description="Thioesterase" evidence="3">
    <location>
        <begin position="68"/>
        <end position="144"/>
    </location>
</feature>
<keyword evidence="5" id="KW-1185">Reference proteome</keyword>
<organism evidence="4 5">
    <name type="scientific">Polycladomyces abyssicola</name>
    <dbReference type="NCBI Taxonomy" id="1125966"/>
    <lineage>
        <taxon>Bacteria</taxon>
        <taxon>Bacillati</taxon>
        <taxon>Bacillota</taxon>
        <taxon>Bacilli</taxon>
        <taxon>Bacillales</taxon>
        <taxon>Thermoactinomycetaceae</taxon>
        <taxon>Polycladomyces</taxon>
    </lineage>
</organism>
<proteinExistence type="inferred from homology"/>
<dbReference type="SUPFAM" id="SSF54637">
    <property type="entry name" value="Thioesterase/thiol ester dehydrase-isomerase"/>
    <property type="match status" value="1"/>
</dbReference>
<dbReference type="InterPro" id="IPR006683">
    <property type="entry name" value="Thioestr_dom"/>
</dbReference>
<accession>A0A8D5ZNE8</accession>